<sequence length="219" mass="24004">MKTISIQPMRKLEAALVAGSVTQTTKMPCKSYSLPTVACITGFKMSKIPGSICSTCYANKGNYVAYANNIEPAQHARLDSLHDALWVDAMVSHIGTDSYFRWHDSGDLQGLWHLEKIALVAQLTPDCLHWLPTREYSMVKAYIAKHGALPGNLIVRLSAMYVDKLVTIPASLQGQANVTVSNVHTVTPMGLECHAPKNKGQCGECRACWSTEPVSYKAH</sequence>
<proteinExistence type="predicted"/>
<reference evidence="2" key="1">
    <citation type="submission" date="2020-05" db="EMBL/GenBank/DDBJ databases">
        <authorList>
            <person name="Chiriac C."/>
            <person name="Salcher M."/>
            <person name="Ghai R."/>
            <person name="Kavagutti S V."/>
        </authorList>
    </citation>
    <scope>NUCLEOTIDE SEQUENCE</scope>
</reference>
<feature type="domain" description="Gene product 88" evidence="1">
    <location>
        <begin position="21"/>
        <end position="209"/>
    </location>
</feature>
<dbReference type="EMBL" id="LR798411">
    <property type="protein sequence ID" value="CAB5230182.1"/>
    <property type="molecule type" value="Genomic_DNA"/>
</dbReference>
<protein>
    <recommendedName>
        <fullName evidence="1">Gene product 88 domain-containing protein</fullName>
    </recommendedName>
</protein>
<dbReference type="InterPro" id="IPR020290">
    <property type="entry name" value="Gp88"/>
</dbReference>
<dbReference type="Pfam" id="PF17338">
    <property type="entry name" value="GP88"/>
    <property type="match status" value="1"/>
</dbReference>
<accession>A0A6J7XGV2</accession>
<evidence type="ECO:0000259" key="1">
    <source>
        <dbReference type="Pfam" id="PF17338"/>
    </source>
</evidence>
<evidence type="ECO:0000313" key="2">
    <source>
        <dbReference type="EMBL" id="CAB5230182.1"/>
    </source>
</evidence>
<name>A0A6J7XGV2_9CAUD</name>
<gene>
    <name evidence="2" type="ORF">UFOVP1562_44</name>
</gene>
<organism evidence="2">
    <name type="scientific">uncultured Caudovirales phage</name>
    <dbReference type="NCBI Taxonomy" id="2100421"/>
    <lineage>
        <taxon>Viruses</taxon>
        <taxon>Duplodnaviria</taxon>
        <taxon>Heunggongvirae</taxon>
        <taxon>Uroviricota</taxon>
        <taxon>Caudoviricetes</taxon>
        <taxon>Peduoviridae</taxon>
        <taxon>Maltschvirus</taxon>
        <taxon>Maltschvirus maltsch</taxon>
    </lineage>
</organism>